<reference evidence="3" key="1">
    <citation type="journal article" date="2014" name="Science">
        <title>Ancient hybridizations among the ancestral genomes of bread wheat.</title>
        <authorList>
            <consortium name="International Wheat Genome Sequencing Consortium,"/>
            <person name="Marcussen T."/>
            <person name="Sandve S.R."/>
            <person name="Heier L."/>
            <person name="Spannagl M."/>
            <person name="Pfeifer M."/>
            <person name="Jakobsen K.S."/>
            <person name="Wulff B.B."/>
            <person name="Steuernagel B."/>
            <person name="Mayer K.F."/>
            <person name="Olsen O.A."/>
        </authorList>
    </citation>
    <scope>NUCLEOTIDE SEQUENCE [LARGE SCALE GENOMIC DNA]</scope>
    <source>
        <strain evidence="3">cv. AL8/78</strain>
    </source>
</reference>
<evidence type="ECO:0000313" key="2">
    <source>
        <dbReference type="EnsemblPlants" id="AET7Gv21259400.1"/>
    </source>
</evidence>
<feature type="compositionally biased region" description="Pro residues" evidence="1">
    <location>
        <begin position="105"/>
        <end position="114"/>
    </location>
</feature>
<keyword evidence="3" id="KW-1185">Reference proteome</keyword>
<protein>
    <submittedName>
        <fullName evidence="2">Uncharacterized protein</fullName>
    </submittedName>
</protein>
<proteinExistence type="predicted"/>
<feature type="region of interest" description="Disordered" evidence="1">
    <location>
        <begin position="89"/>
        <end position="134"/>
    </location>
</feature>
<accession>A0A453T658</accession>
<reference evidence="2" key="5">
    <citation type="journal article" date="2021" name="G3 (Bethesda)">
        <title>Aegilops tauschii genome assembly Aet v5.0 features greater sequence contiguity and improved annotation.</title>
        <authorList>
            <person name="Wang L."/>
            <person name="Zhu T."/>
            <person name="Rodriguez J.C."/>
            <person name="Deal K.R."/>
            <person name="Dubcovsky J."/>
            <person name="McGuire P.E."/>
            <person name="Lux T."/>
            <person name="Spannagl M."/>
            <person name="Mayer K.F.X."/>
            <person name="Baldrich P."/>
            <person name="Meyers B.C."/>
            <person name="Huo N."/>
            <person name="Gu Y.Q."/>
            <person name="Zhou H."/>
            <person name="Devos K.M."/>
            <person name="Bennetzen J.L."/>
            <person name="Unver T."/>
            <person name="Budak H."/>
            <person name="Gulick P.J."/>
            <person name="Galiba G."/>
            <person name="Kalapos B."/>
            <person name="Nelson D.R."/>
            <person name="Li P."/>
            <person name="You F.M."/>
            <person name="Luo M.C."/>
            <person name="Dvorak J."/>
        </authorList>
    </citation>
    <scope>NUCLEOTIDE SEQUENCE [LARGE SCALE GENOMIC DNA]</scope>
    <source>
        <strain evidence="2">cv. AL8/78</strain>
    </source>
</reference>
<evidence type="ECO:0000256" key="1">
    <source>
        <dbReference type="SAM" id="MobiDB-lite"/>
    </source>
</evidence>
<organism evidence="2 3">
    <name type="scientific">Aegilops tauschii subsp. strangulata</name>
    <name type="common">Goatgrass</name>
    <dbReference type="NCBI Taxonomy" id="200361"/>
    <lineage>
        <taxon>Eukaryota</taxon>
        <taxon>Viridiplantae</taxon>
        <taxon>Streptophyta</taxon>
        <taxon>Embryophyta</taxon>
        <taxon>Tracheophyta</taxon>
        <taxon>Spermatophyta</taxon>
        <taxon>Magnoliopsida</taxon>
        <taxon>Liliopsida</taxon>
        <taxon>Poales</taxon>
        <taxon>Poaceae</taxon>
        <taxon>BOP clade</taxon>
        <taxon>Pooideae</taxon>
        <taxon>Triticodae</taxon>
        <taxon>Triticeae</taxon>
        <taxon>Triticinae</taxon>
        <taxon>Aegilops</taxon>
    </lineage>
</organism>
<name>A0A453T658_AEGTS</name>
<feature type="compositionally biased region" description="Low complexity" evidence="1">
    <location>
        <begin position="95"/>
        <end position="104"/>
    </location>
</feature>
<reference evidence="2" key="4">
    <citation type="submission" date="2019-03" db="UniProtKB">
        <authorList>
            <consortium name="EnsemblPlants"/>
        </authorList>
    </citation>
    <scope>IDENTIFICATION</scope>
</reference>
<dbReference type="EnsemblPlants" id="AET7Gv21259400.1">
    <property type="protein sequence ID" value="AET7Gv21259400.1"/>
    <property type="gene ID" value="AET7Gv21259400"/>
</dbReference>
<sequence length="230" mass="24029">SLPNPTFGRPVLPFPVRRRPTSLPPLSCHFHGSGPNLSLPDLAVWPHWWSMLPDLAAPGLINAAPVVHLPITASPITIPSASSKSAERVVACLQRSSSPTASPRTPSPTLPTPLPSEHGIQFKKGQPRAASTSSVPLRRACTISGCSRAAPAAVGDGWSGTGRAAPRRPCRAQPLIVQPRAAPPLPLHSLPVSTTTPLSSSCSSPVCASSHILLRNIDGWLLSAAINKKA</sequence>
<dbReference type="AlphaFoldDB" id="A0A453T658"/>
<dbReference type="Proteomes" id="UP000015105">
    <property type="component" value="Chromosome 7D"/>
</dbReference>
<evidence type="ECO:0000313" key="3">
    <source>
        <dbReference type="Proteomes" id="UP000015105"/>
    </source>
</evidence>
<dbReference type="Gramene" id="AET7Gv21259400.1">
    <property type="protein sequence ID" value="AET7Gv21259400.1"/>
    <property type="gene ID" value="AET7Gv21259400"/>
</dbReference>
<reference evidence="3" key="2">
    <citation type="journal article" date="2017" name="Nat. Plants">
        <title>The Aegilops tauschii genome reveals multiple impacts of transposons.</title>
        <authorList>
            <person name="Zhao G."/>
            <person name="Zou C."/>
            <person name="Li K."/>
            <person name="Wang K."/>
            <person name="Li T."/>
            <person name="Gao L."/>
            <person name="Zhang X."/>
            <person name="Wang H."/>
            <person name="Yang Z."/>
            <person name="Liu X."/>
            <person name="Jiang W."/>
            <person name="Mao L."/>
            <person name="Kong X."/>
            <person name="Jiao Y."/>
            <person name="Jia J."/>
        </authorList>
    </citation>
    <scope>NUCLEOTIDE SEQUENCE [LARGE SCALE GENOMIC DNA]</scope>
    <source>
        <strain evidence="3">cv. AL8/78</strain>
    </source>
</reference>
<reference evidence="2" key="3">
    <citation type="journal article" date="2017" name="Nature">
        <title>Genome sequence of the progenitor of the wheat D genome Aegilops tauschii.</title>
        <authorList>
            <person name="Luo M.C."/>
            <person name="Gu Y.Q."/>
            <person name="Puiu D."/>
            <person name="Wang H."/>
            <person name="Twardziok S.O."/>
            <person name="Deal K.R."/>
            <person name="Huo N."/>
            <person name="Zhu T."/>
            <person name="Wang L."/>
            <person name="Wang Y."/>
            <person name="McGuire P.E."/>
            <person name="Liu S."/>
            <person name="Long H."/>
            <person name="Ramasamy R.K."/>
            <person name="Rodriguez J.C."/>
            <person name="Van S.L."/>
            <person name="Yuan L."/>
            <person name="Wang Z."/>
            <person name="Xia Z."/>
            <person name="Xiao L."/>
            <person name="Anderson O.D."/>
            <person name="Ouyang S."/>
            <person name="Liang Y."/>
            <person name="Zimin A.V."/>
            <person name="Pertea G."/>
            <person name="Qi P."/>
            <person name="Bennetzen J.L."/>
            <person name="Dai X."/>
            <person name="Dawson M.W."/>
            <person name="Muller H.G."/>
            <person name="Kugler K."/>
            <person name="Rivarola-Duarte L."/>
            <person name="Spannagl M."/>
            <person name="Mayer K.F.X."/>
            <person name="Lu F.H."/>
            <person name="Bevan M.W."/>
            <person name="Leroy P."/>
            <person name="Li P."/>
            <person name="You F.M."/>
            <person name="Sun Q."/>
            <person name="Liu Z."/>
            <person name="Lyons E."/>
            <person name="Wicker T."/>
            <person name="Salzberg S.L."/>
            <person name="Devos K.M."/>
            <person name="Dvorak J."/>
        </authorList>
    </citation>
    <scope>NUCLEOTIDE SEQUENCE [LARGE SCALE GENOMIC DNA]</scope>
    <source>
        <strain evidence="2">cv. AL8/78</strain>
    </source>
</reference>